<reference evidence="2" key="1">
    <citation type="journal article" date="2019" name="Int. J. Syst. Evol. Microbiol.">
        <title>The Global Catalogue of Microorganisms (GCM) 10K type strain sequencing project: providing services to taxonomists for standard genome sequencing and annotation.</title>
        <authorList>
            <consortium name="The Broad Institute Genomics Platform"/>
            <consortium name="The Broad Institute Genome Sequencing Center for Infectious Disease"/>
            <person name="Wu L."/>
            <person name="Ma J."/>
        </authorList>
    </citation>
    <scope>NUCLEOTIDE SEQUENCE [LARGE SCALE GENOMIC DNA]</scope>
    <source>
        <strain evidence="2">JCM 31696</strain>
    </source>
</reference>
<protein>
    <recommendedName>
        <fullName evidence="3">Transposase</fullName>
    </recommendedName>
</protein>
<dbReference type="Proteomes" id="UP001597083">
    <property type="component" value="Unassembled WGS sequence"/>
</dbReference>
<organism evidence="1 2">
    <name type="scientific">Actinomadura adrarensis</name>
    <dbReference type="NCBI Taxonomy" id="1819600"/>
    <lineage>
        <taxon>Bacteria</taxon>
        <taxon>Bacillati</taxon>
        <taxon>Actinomycetota</taxon>
        <taxon>Actinomycetes</taxon>
        <taxon>Streptosporangiales</taxon>
        <taxon>Thermomonosporaceae</taxon>
        <taxon>Actinomadura</taxon>
    </lineage>
</organism>
<dbReference type="EMBL" id="JBHTIR010003806">
    <property type="protein sequence ID" value="MFD0855824.1"/>
    <property type="molecule type" value="Genomic_DNA"/>
</dbReference>
<accession>A0ABW3CMU4</accession>
<evidence type="ECO:0000313" key="1">
    <source>
        <dbReference type="EMBL" id="MFD0855824.1"/>
    </source>
</evidence>
<evidence type="ECO:0000313" key="2">
    <source>
        <dbReference type="Proteomes" id="UP001597083"/>
    </source>
</evidence>
<evidence type="ECO:0008006" key="3">
    <source>
        <dbReference type="Google" id="ProtNLM"/>
    </source>
</evidence>
<proteinExistence type="predicted"/>
<sequence length="80" mass="8928">MHETRRHTGAVSEKAASAGARYERYVGGSPEAERVHFEKLARDIMRVQLKIRKRARKRTTAAGIDRAFHAKAVLAVENAA</sequence>
<gene>
    <name evidence="1" type="ORF">ACFQ07_26515</name>
</gene>
<name>A0ABW3CMU4_9ACTN</name>
<comment type="caution">
    <text evidence="1">The sequence shown here is derived from an EMBL/GenBank/DDBJ whole genome shotgun (WGS) entry which is preliminary data.</text>
</comment>
<feature type="non-terminal residue" evidence="1">
    <location>
        <position position="80"/>
    </location>
</feature>
<keyword evidence="2" id="KW-1185">Reference proteome</keyword>